<keyword evidence="4" id="KW-1185">Reference proteome</keyword>
<dbReference type="InterPro" id="IPR036390">
    <property type="entry name" value="WH_DNA-bd_sf"/>
</dbReference>
<feature type="domain" description="Transcription regulator PadR C-terminal" evidence="2">
    <location>
        <begin position="92"/>
        <end position="186"/>
    </location>
</feature>
<reference evidence="3 4" key="1">
    <citation type="submission" date="2023-07" db="EMBL/GenBank/DDBJ databases">
        <title>Sequencing the genomes of 1000 actinobacteria strains.</title>
        <authorList>
            <person name="Klenk H.-P."/>
        </authorList>
    </citation>
    <scope>NUCLEOTIDE SEQUENCE [LARGE SCALE GENOMIC DNA]</scope>
    <source>
        <strain evidence="3 4">DSM 20167</strain>
    </source>
</reference>
<evidence type="ECO:0000259" key="1">
    <source>
        <dbReference type="Pfam" id="PF03551"/>
    </source>
</evidence>
<dbReference type="Pfam" id="PF03551">
    <property type="entry name" value="PadR"/>
    <property type="match status" value="1"/>
</dbReference>
<protein>
    <submittedName>
        <fullName evidence="3">DNA-binding PadR family transcriptional regulator</fullName>
    </submittedName>
</protein>
<gene>
    <name evidence="3" type="ORF">J2S64_002419</name>
</gene>
<dbReference type="InterPro" id="IPR018309">
    <property type="entry name" value="Tscrpt_reg_PadR_C"/>
</dbReference>
<dbReference type="GO" id="GO:0003677">
    <property type="term" value="F:DNA binding"/>
    <property type="evidence" value="ECO:0007669"/>
    <property type="project" value="UniProtKB-KW"/>
</dbReference>
<organism evidence="3 4">
    <name type="scientific">Paeniglutamicibacter sulfureus</name>
    <dbReference type="NCBI Taxonomy" id="43666"/>
    <lineage>
        <taxon>Bacteria</taxon>
        <taxon>Bacillati</taxon>
        <taxon>Actinomycetota</taxon>
        <taxon>Actinomycetes</taxon>
        <taxon>Micrococcales</taxon>
        <taxon>Micrococcaceae</taxon>
        <taxon>Paeniglutamicibacter</taxon>
    </lineage>
</organism>
<dbReference type="PANTHER" id="PTHR43252">
    <property type="entry name" value="TRANSCRIPTIONAL REGULATOR YQJI"/>
    <property type="match status" value="1"/>
</dbReference>
<dbReference type="Pfam" id="PF10400">
    <property type="entry name" value="Vir_act_alpha_C"/>
    <property type="match status" value="1"/>
</dbReference>
<comment type="caution">
    <text evidence="3">The sequence shown here is derived from an EMBL/GenBank/DDBJ whole genome shotgun (WGS) entry which is preliminary data.</text>
</comment>
<dbReference type="Gene3D" id="1.10.10.10">
    <property type="entry name" value="Winged helix-like DNA-binding domain superfamily/Winged helix DNA-binding domain"/>
    <property type="match status" value="1"/>
</dbReference>
<keyword evidence="3" id="KW-0238">DNA-binding</keyword>
<name>A0ABU2BJE7_9MICC</name>
<dbReference type="InterPro" id="IPR036388">
    <property type="entry name" value="WH-like_DNA-bd_sf"/>
</dbReference>
<proteinExistence type="predicted"/>
<accession>A0ABU2BJE7</accession>
<dbReference type="Proteomes" id="UP001183817">
    <property type="component" value="Unassembled WGS sequence"/>
</dbReference>
<feature type="domain" description="Transcription regulator PadR N-terminal" evidence="1">
    <location>
        <begin position="9"/>
        <end position="80"/>
    </location>
</feature>
<sequence>MSLRNALFALLVVEPMTGYDLHKQFESSVGHVWHAPDSQIYPELKRMESEGLLEGEEIPWGPRGKKRQYHVTEAGKAAFRTWMNTPLEYARTRDPAHLKAAYLEWADPEAAKEQLRVHIEHHTGLLEQWREKITEIEDGTSAMLNRRLSKTSDADRAKTKAYKTFTYEGLITQAEAEIAWARRGLKLVDRLNSEQ</sequence>
<dbReference type="RefSeq" id="WP_264268665.1">
    <property type="nucleotide sequence ID" value="NZ_BAAAWO010000001.1"/>
</dbReference>
<dbReference type="EMBL" id="JAVDYI010000001">
    <property type="protein sequence ID" value="MDR7358728.1"/>
    <property type="molecule type" value="Genomic_DNA"/>
</dbReference>
<evidence type="ECO:0000313" key="3">
    <source>
        <dbReference type="EMBL" id="MDR7358728.1"/>
    </source>
</evidence>
<dbReference type="InterPro" id="IPR005149">
    <property type="entry name" value="Tscrpt_reg_PadR_N"/>
</dbReference>
<evidence type="ECO:0000259" key="2">
    <source>
        <dbReference type="Pfam" id="PF10400"/>
    </source>
</evidence>
<dbReference type="SUPFAM" id="SSF46785">
    <property type="entry name" value="Winged helix' DNA-binding domain"/>
    <property type="match status" value="1"/>
</dbReference>
<dbReference type="PANTHER" id="PTHR43252:SF2">
    <property type="entry name" value="TRANSCRIPTION REGULATOR, PADR-LIKE FAMILY"/>
    <property type="match status" value="1"/>
</dbReference>
<evidence type="ECO:0000313" key="4">
    <source>
        <dbReference type="Proteomes" id="UP001183817"/>
    </source>
</evidence>